<gene>
    <name evidence="6" type="ORF">GCM10022256_07310</name>
</gene>
<evidence type="ECO:0000313" key="6">
    <source>
        <dbReference type="EMBL" id="GAA4265119.1"/>
    </source>
</evidence>
<accession>A0ABP8DZL7</accession>
<dbReference type="Pfam" id="PF13517">
    <property type="entry name" value="FG-GAP_3"/>
    <property type="match status" value="1"/>
</dbReference>
<dbReference type="SUPFAM" id="SSF69318">
    <property type="entry name" value="Integrin alpha N-terminal domain"/>
    <property type="match status" value="1"/>
</dbReference>
<dbReference type="InterPro" id="IPR013517">
    <property type="entry name" value="FG-GAP"/>
</dbReference>
<keyword evidence="4" id="KW-0326">Glycosidase</keyword>
<evidence type="ECO:0008006" key="8">
    <source>
        <dbReference type="Google" id="ProtNLM"/>
    </source>
</evidence>
<comment type="similarity">
    <text evidence="1">Belongs to the glycosyl hydrolase 25 family.</text>
</comment>
<sequence length="584" mass="59238">MPRLVSDGASDHGAARPPGGSTMSVIRRSRATRAAASTLALAALTGGLLVSVPLSASAAPAPSAVPSSAQLARSGAGAAGISPALSKTAAAAAPLARPAGVPGFDIYEGSVGKTGKALTAADFTAAAANGAKFAYIKASGGIVRTNAQFDAQYAGAKAAGLLVGTYFKVAPNTSSGAAQADFFAAHDGQWHKGGWTLPPMIDIEVNDPSGKNNGQKGVPACYGLAPAAMLAWIKAAATETAAKTGRAPVLYVGKDFADQCLGATTGLSAYQLFAPNYSESPAAAGLPASWASFSFWQFSQAENSPLPGDQDVFNGSLTSLHLLADPTWGSGTKTSVRKHDYSGDGKADVLTRYGDTLRMYRGNGKGGFINYATVLSNVKSLTALVAPGDLNGDGVPDLLDRRSNGASYFYAGKKAGGFLAPKAAATGMNTMNLLTGVGDFNGDGKADLLTRDTKGVLWLYVGNGAGQFSGRVQIGSGQASVKQIVGVDSFGSGHAKGIVTNDSSGTVRFYPRTATGFGTSTVIGTGWTVYNTLVSPGDLTGDGVSDLLVRRSSGEMSLYAGTGAGKLKARAVVATGWSPFTWIG</sequence>
<dbReference type="InterPro" id="IPR028994">
    <property type="entry name" value="Integrin_alpha_N"/>
</dbReference>
<dbReference type="Proteomes" id="UP001501594">
    <property type="component" value="Unassembled WGS sequence"/>
</dbReference>
<dbReference type="InterPro" id="IPR017853">
    <property type="entry name" value="GH"/>
</dbReference>
<dbReference type="SMART" id="SM00641">
    <property type="entry name" value="Glyco_25"/>
    <property type="match status" value="1"/>
</dbReference>
<dbReference type="EMBL" id="BAABAU010000001">
    <property type="protein sequence ID" value="GAA4265119.1"/>
    <property type="molecule type" value="Genomic_DNA"/>
</dbReference>
<dbReference type="InterPro" id="IPR018077">
    <property type="entry name" value="Glyco_hydro_fam25_subgr"/>
</dbReference>
<dbReference type="InterPro" id="IPR002053">
    <property type="entry name" value="Glyco_hydro_25"/>
</dbReference>
<dbReference type="SUPFAM" id="SSF51445">
    <property type="entry name" value="(Trans)glycosidases"/>
    <property type="match status" value="1"/>
</dbReference>
<evidence type="ECO:0000256" key="5">
    <source>
        <dbReference type="SAM" id="MobiDB-lite"/>
    </source>
</evidence>
<keyword evidence="2" id="KW-0732">Signal</keyword>
<dbReference type="PANTHER" id="PTHR44103:SF1">
    <property type="entry name" value="PROPROTEIN CONVERTASE P"/>
    <property type="match status" value="1"/>
</dbReference>
<name>A0ABP8DZL7_9MICO</name>
<dbReference type="PROSITE" id="PS51904">
    <property type="entry name" value="GLYCOSYL_HYDROL_F25_2"/>
    <property type="match status" value="1"/>
</dbReference>
<evidence type="ECO:0000256" key="4">
    <source>
        <dbReference type="ARBA" id="ARBA00023295"/>
    </source>
</evidence>
<evidence type="ECO:0000256" key="1">
    <source>
        <dbReference type="ARBA" id="ARBA00010646"/>
    </source>
</evidence>
<evidence type="ECO:0000313" key="7">
    <source>
        <dbReference type="Proteomes" id="UP001501594"/>
    </source>
</evidence>
<keyword evidence="7" id="KW-1185">Reference proteome</keyword>
<proteinExistence type="inferred from homology"/>
<comment type="caution">
    <text evidence="6">The sequence shown here is derived from an EMBL/GenBank/DDBJ whole genome shotgun (WGS) entry which is preliminary data.</text>
</comment>
<evidence type="ECO:0000256" key="3">
    <source>
        <dbReference type="ARBA" id="ARBA00022801"/>
    </source>
</evidence>
<protein>
    <recommendedName>
        <fullName evidence="8">GH25 family lysozyme M1 (1,4-beta-N-acetylmuramidase)</fullName>
    </recommendedName>
</protein>
<dbReference type="Pfam" id="PF01183">
    <property type="entry name" value="Glyco_hydro_25"/>
    <property type="match status" value="1"/>
</dbReference>
<reference evidence="7" key="1">
    <citation type="journal article" date="2019" name="Int. J. Syst. Evol. Microbiol.">
        <title>The Global Catalogue of Microorganisms (GCM) 10K type strain sequencing project: providing services to taxonomists for standard genome sequencing and annotation.</title>
        <authorList>
            <consortium name="The Broad Institute Genomics Platform"/>
            <consortium name="The Broad Institute Genome Sequencing Center for Infectious Disease"/>
            <person name="Wu L."/>
            <person name="Ma J."/>
        </authorList>
    </citation>
    <scope>NUCLEOTIDE SEQUENCE [LARGE SCALE GENOMIC DNA]</scope>
    <source>
        <strain evidence="7">JCM 17442</strain>
    </source>
</reference>
<evidence type="ECO:0000256" key="2">
    <source>
        <dbReference type="ARBA" id="ARBA00022729"/>
    </source>
</evidence>
<dbReference type="PANTHER" id="PTHR44103">
    <property type="entry name" value="PROPROTEIN CONVERTASE P"/>
    <property type="match status" value="1"/>
</dbReference>
<feature type="region of interest" description="Disordered" evidence="5">
    <location>
        <begin position="1"/>
        <end position="23"/>
    </location>
</feature>
<organism evidence="6 7">
    <name type="scientific">Frondihabitans peucedani</name>
    <dbReference type="NCBI Taxonomy" id="598626"/>
    <lineage>
        <taxon>Bacteria</taxon>
        <taxon>Bacillati</taxon>
        <taxon>Actinomycetota</taxon>
        <taxon>Actinomycetes</taxon>
        <taxon>Micrococcales</taxon>
        <taxon>Microbacteriaceae</taxon>
        <taxon>Frondihabitans</taxon>
    </lineage>
</organism>
<dbReference type="Gene3D" id="2.130.10.130">
    <property type="entry name" value="Integrin alpha, N-terminal"/>
    <property type="match status" value="1"/>
</dbReference>
<dbReference type="Gene3D" id="3.20.20.80">
    <property type="entry name" value="Glycosidases"/>
    <property type="match status" value="1"/>
</dbReference>
<keyword evidence="3" id="KW-0378">Hydrolase</keyword>